<dbReference type="PANTHER" id="PTHR43591">
    <property type="entry name" value="METHYLTRANSFERASE"/>
    <property type="match status" value="1"/>
</dbReference>
<dbReference type="PROSITE" id="PS51608">
    <property type="entry name" value="SAM_MT_UBIE"/>
    <property type="match status" value="1"/>
</dbReference>
<dbReference type="OrthoDB" id="6329284at2759"/>
<sequence>MAALLGIVSPVTITGKLSLNSRPRRRLVVKCSKERRILFNRIAPVYDNLNDLLSLGQHRIWKNMTVSWSGARTGDNVLDLCCGSGDLAFLLSEKVGSTGKVLGLDFSSEQLAVASSRQSLKARSCYKCIEWIEGDAIDLPFDDCEFDAITMGYGLRNVVDRLRAMKEMYRVLKPGSRVSILDFNKSNQSVTTFMQVLFVSYYECDL</sequence>
<keyword evidence="1 4" id="KW-0489">Methyltransferase</keyword>
<evidence type="ECO:0000256" key="2">
    <source>
        <dbReference type="ARBA" id="ARBA00022679"/>
    </source>
</evidence>
<protein>
    <submittedName>
        <fullName evidence="4">UbiE/COQ5 methyltransferase</fullName>
    </submittedName>
</protein>
<evidence type="ECO:0000313" key="5">
    <source>
        <dbReference type="Proteomes" id="UP000694251"/>
    </source>
</evidence>
<dbReference type="Pfam" id="PF01209">
    <property type="entry name" value="Ubie_methyltran"/>
    <property type="match status" value="1"/>
</dbReference>
<dbReference type="InterPro" id="IPR004033">
    <property type="entry name" value="UbiE/COQ5_MeTrFase"/>
</dbReference>
<proteinExistence type="predicted"/>
<keyword evidence="5" id="KW-1185">Reference proteome</keyword>
<dbReference type="EMBL" id="JAEFBJ010000006">
    <property type="protein sequence ID" value="KAG7598069.1"/>
    <property type="molecule type" value="Genomic_DNA"/>
</dbReference>
<keyword evidence="2" id="KW-0808">Transferase</keyword>
<dbReference type="NCBIfam" id="TIGR01934">
    <property type="entry name" value="MenG_MenH_UbiE"/>
    <property type="match status" value="1"/>
</dbReference>
<dbReference type="PANTHER" id="PTHR43591:SF24">
    <property type="entry name" value="2-METHOXY-6-POLYPRENYL-1,4-BENZOQUINOL METHYLASE, MITOCHONDRIAL"/>
    <property type="match status" value="1"/>
</dbReference>
<dbReference type="GO" id="GO:0032259">
    <property type="term" value="P:methylation"/>
    <property type="evidence" value="ECO:0007669"/>
    <property type="project" value="UniProtKB-KW"/>
</dbReference>
<comment type="caution">
    <text evidence="4">The sequence shown here is derived from an EMBL/GenBank/DDBJ whole genome shotgun (WGS) entry which is preliminary data.</text>
</comment>
<dbReference type="AlphaFoldDB" id="A0A8T2CFD8"/>
<accession>A0A8T2CFD8</accession>
<name>A0A8T2CFD8_ARASU</name>
<organism evidence="4 5">
    <name type="scientific">Arabidopsis suecica</name>
    <name type="common">Swedish thale-cress</name>
    <name type="synonym">Cardaminopsis suecica</name>
    <dbReference type="NCBI Taxonomy" id="45249"/>
    <lineage>
        <taxon>Eukaryota</taxon>
        <taxon>Viridiplantae</taxon>
        <taxon>Streptophyta</taxon>
        <taxon>Embryophyta</taxon>
        <taxon>Tracheophyta</taxon>
        <taxon>Spermatophyta</taxon>
        <taxon>Magnoliopsida</taxon>
        <taxon>eudicotyledons</taxon>
        <taxon>Gunneridae</taxon>
        <taxon>Pentapetalae</taxon>
        <taxon>rosids</taxon>
        <taxon>malvids</taxon>
        <taxon>Brassicales</taxon>
        <taxon>Brassicaceae</taxon>
        <taxon>Camelineae</taxon>
        <taxon>Arabidopsis</taxon>
    </lineage>
</organism>
<reference evidence="4 5" key="1">
    <citation type="submission" date="2020-12" db="EMBL/GenBank/DDBJ databases">
        <title>Concerted genomic and epigenomic changes stabilize Arabidopsis allopolyploids.</title>
        <authorList>
            <person name="Chen Z."/>
        </authorList>
    </citation>
    <scope>NUCLEOTIDE SEQUENCE [LARGE SCALE GENOMIC DNA]</scope>
    <source>
        <strain evidence="4">As9502</strain>
        <tissue evidence="4">Leaf</tissue>
    </source>
</reference>
<dbReference type="PROSITE" id="PS01183">
    <property type="entry name" value="UBIE_1"/>
    <property type="match status" value="1"/>
</dbReference>
<gene>
    <name evidence="4" type="ORF">ISN44_As06g023660</name>
</gene>
<dbReference type="Proteomes" id="UP000694251">
    <property type="component" value="Chromosome 6"/>
</dbReference>
<evidence type="ECO:0000256" key="3">
    <source>
        <dbReference type="ARBA" id="ARBA00022691"/>
    </source>
</evidence>
<dbReference type="InterPro" id="IPR023576">
    <property type="entry name" value="UbiE/COQ5_MeTrFase_CS"/>
</dbReference>
<evidence type="ECO:0000313" key="4">
    <source>
        <dbReference type="EMBL" id="KAG7598069.1"/>
    </source>
</evidence>
<evidence type="ECO:0000256" key="1">
    <source>
        <dbReference type="ARBA" id="ARBA00022603"/>
    </source>
</evidence>
<keyword evidence="3" id="KW-0949">S-adenosyl-L-methionine</keyword>
<dbReference type="CDD" id="cd02440">
    <property type="entry name" value="AdoMet_MTases"/>
    <property type="match status" value="1"/>
</dbReference>
<dbReference type="GO" id="GO:0008168">
    <property type="term" value="F:methyltransferase activity"/>
    <property type="evidence" value="ECO:0007669"/>
    <property type="project" value="UniProtKB-KW"/>
</dbReference>